<dbReference type="EMBL" id="MAEM01000519">
    <property type="protein sequence ID" value="OBR98460.1"/>
    <property type="molecule type" value="Genomic_DNA"/>
</dbReference>
<evidence type="ECO:0000313" key="4">
    <source>
        <dbReference type="Proteomes" id="UP000093757"/>
    </source>
</evidence>
<evidence type="ECO:0000256" key="1">
    <source>
        <dbReference type="SAM" id="MobiDB-lite"/>
    </source>
</evidence>
<reference evidence="2 4" key="2">
    <citation type="submission" date="2016-06" db="EMBL/GenBank/DDBJ databases">
        <authorList>
            <person name="Kjaerup R.B."/>
            <person name="Dalgaard T.S."/>
            <person name="Juul-Madsen H.R."/>
        </authorList>
    </citation>
    <scope>NUCLEOTIDE SEQUENCE [LARGE SCALE GENOMIC DNA]</scope>
    <source>
        <strain evidence="2 4">1245752.6</strain>
    </source>
</reference>
<dbReference type="EMBL" id="LQOY01000226">
    <property type="protein sequence ID" value="ORV70558.1"/>
    <property type="molecule type" value="Genomic_DNA"/>
</dbReference>
<organism evidence="2 4">
    <name type="scientific">Mycobacterium gordonae</name>
    <dbReference type="NCBI Taxonomy" id="1778"/>
    <lineage>
        <taxon>Bacteria</taxon>
        <taxon>Bacillati</taxon>
        <taxon>Actinomycetota</taxon>
        <taxon>Actinomycetes</taxon>
        <taxon>Mycobacteriales</taxon>
        <taxon>Mycobacteriaceae</taxon>
        <taxon>Mycobacterium</taxon>
    </lineage>
</organism>
<evidence type="ECO:0000313" key="5">
    <source>
        <dbReference type="Proteomes" id="UP000193928"/>
    </source>
</evidence>
<dbReference type="Proteomes" id="UP000093757">
    <property type="component" value="Unassembled WGS sequence"/>
</dbReference>
<evidence type="ECO:0000313" key="3">
    <source>
        <dbReference type="EMBL" id="ORV70558.1"/>
    </source>
</evidence>
<name>A0A1A6B844_MYCGO</name>
<evidence type="ECO:0000313" key="2">
    <source>
        <dbReference type="EMBL" id="OBR98460.1"/>
    </source>
</evidence>
<comment type="caution">
    <text evidence="2">The sequence shown here is derived from an EMBL/GenBank/DDBJ whole genome shotgun (WGS) entry which is preliminary data.</text>
</comment>
<reference evidence="3 5" key="1">
    <citation type="submission" date="2016-01" db="EMBL/GenBank/DDBJ databases">
        <title>The new phylogeny of the genus Mycobacterium.</title>
        <authorList>
            <person name="Tarcisio F."/>
            <person name="Conor M."/>
            <person name="Antonella G."/>
            <person name="Elisabetta G."/>
            <person name="Giulia F.S."/>
            <person name="Sara T."/>
            <person name="Anna F."/>
            <person name="Clotilde B."/>
            <person name="Roberto B."/>
            <person name="Veronica D.S."/>
            <person name="Fabio R."/>
            <person name="Monica P."/>
            <person name="Olivier J."/>
            <person name="Enrico T."/>
            <person name="Nicola S."/>
        </authorList>
    </citation>
    <scope>NUCLEOTIDE SEQUENCE [LARGE SCALE GENOMIC DNA]</scope>
    <source>
        <strain evidence="3 5">DSM 44160</strain>
    </source>
</reference>
<dbReference type="AlphaFoldDB" id="A0A1A6B844"/>
<dbReference type="Proteomes" id="UP000193928">
    <property type="component" value="Unassembled WGS sequence"/>
</dbReference>
<proteinExistence type="predicted"/>
<gene>
    <name evidence="2" type="ORF">A9W98_35480</name>
    <name evidence="3" type="ORF">AWC08_05190</name>
</gene>
<sequence>MVLMRTERPNWGWGTKEPVPMFTEAEIRSACKCFGLHDTDTDSVIEQLNQNRQSERAAGRDLGEGDPSERDAGL</sequence>
<accession>A0A1A6B844</accession>
<keyword evidence="5" id="KW-1185">Reference proteome</keyword>
<protein>
    <submittedName>
        <fullName evidence="2">Uncharacterized protein</fullName>
    </submittedName>
</protein>
<feature type="region of interest" description="Disordered" evidence="1">
    <location>
        <begin position="49"/>
        <end position="74"/>
    </location>
</feature>
<feature type="compositionally biased region" description="Basic and acidic residues" evidence="1">
    <location>
        <begin position="53"/>
        <end position="74"/>
    </location>
</feature>